<dbReference type="RefSeq" id="WP_092011643.1">
    <property type="nucleotide sequence ID" value="NZ_FOXH01000001.1"/>
</dbReference>
<dbReference type="InterPro" id="IPR011050">
    <property type="entry name" value="Pectin_lyase_fold/virulence"/>
</dbReference>
<dbReference type="InterPro" id="IPR024535">
    <property type="entry name" value="RHGA/B-epi-like_pectate_lyase"/>
</dbReference>
<gene>
    <name evidence="2" type="ORF">SAMN04515674_101532</name>
</gene>
<protein>
    <submittedName>
        <fullName evidence="2">Pectate lyase superfamily protein</fullName>
    </submittedName>
</protein>
<dbReference type="Gene3D" id="2.160.20.10">
    <property type="entry name" value="Single-stranded right-handed beta-helix, Pectin lyase-like"/>
    <property type="match status" value="1"/>
</dbReference>
<sequence>MTLTKTQQFVQDAVKPSNFNGLIKQGTIAQLRSMSPVSSDLSVLYESTDMGGGKWTPDFADTTSLDNTGGILVCANGVRLKRQFGGRAANVVSYGAIGDGVADDTAAIQRALDNHRVVFFPKPKWRYKVTASLKINNYTMVYGEQCFLDQNTLNNQTIFYSGTGYLFTTPASDPGSGVCIQLRNLSIEGNNSTNVALNSAIQRLSVKNCLFRHFDAGIDFTAYAVSDVVETVIDECYFIECNTGMRSSSTSGRHTTDGILKNCFFVKCVTGINLDTAAGWLITGNHFYGLGVSQQHIVISGYLLKILGNYIEPADQRGIVYKMTEGNGVCNTIIADNQIMVKSGEVGITLMSLVGEADGLIVADNMINSGTGMTTGSTGIKVEGQYRVYGTLLNNDINNVEVEVDTGTLGSIRYAGFSHNYYKFRGSNGIELSNGVRLSEYFGKPTPAQPYGSQGYVYNQASGSVRDIGGWEYRADLSTGWKKVVSLDSEMLDSSTMPTTGNFNAGVTVWNDNPMLYTTYGVNYSILGWKRLTSGSSHALGVDWYAIRSIDPTGVIAVQTLSDLNGLGKEGWFKTTAGPANAPAGSSPTAFFQGVQFLSNGQSDYINQLVFDTSGNEYKRTKSGGVWGSWYKVSSRLEGSTAQRNAIVSPQEGQDYYNTETHAKEFWNGTVWKTITTN</sequence>
<dbReference type="AlphaFoldDB" id="A0A1I5N193"/>
<evidence type="ECO:0000313" key="2">
    <source>
        <dbReference type="EMBL" id="SFP15106.1"/>
    </source>
</evidence>
<evidence type="ECO:0000313" key="3">
    <source>
        <dbReference type="Proteomes" id="UP000199306"/>
    </source>
</evidence>
<feature type="domain" description="Rhamnogalacturonase A/B/Epimerase-like pectate lyase" evidence="1">
    <location>
        <begin position="89"/>
        <end position="289"/>
    </location>
</feature>
<keyword evidence="3" id="KW-1185">Reference proteome</keyword>
<accession>A0A1I5N193</accession>
<dbReference type="EMBL" id="FOXH01000001">
    <property type="protein sequence ID" value="SFP15106.1"/>
    <property type="molecule type" value="Genomic_DNA"/>
</dbReference>
<dbReference type="InterPro" id="IPR012334">
    <property type="entry name" value="Pectin_lyas_fold"/>
</dbReference>
<dbReference type="SUPFAM" id="SSF51126">
    <property type="entry name" value="Pectin lyase-like"/>
    <property type="match status" value="1"/>
</dbReference>
<proteinExistence type="predicted"/>
<keyword evidence="2" id="KW-0456">Lyase</keyword>
<dbReference type="GO" id="GO:0016829">
    <property type="term" value="F:lyase activity"/>
    <property type="evidence" value="ECO:0007669"/>
    <property type="project" value="UniProtKB-KW"/>
</dbReference>
<dbReference type="Proteomes" id="UP000199306">
    <property type="component" value="Unassembled WGS sequence"/>
</dbReference>
<name>A0A1I5N193_9BACT</name>
<organism evidence="2 3">
    <name type="scientific">Pseudarcicella hirudinis</name>
    <dbReference type="NCBI Taxonomy" id="1079859"/>
    <lineage>
        <taxon>Bacteria</taxon>
        <taxon>Pseudomonadati</taxon>
        <taxon>Bacteroidota</taxon>
        <taxon>Cytophagia</taxon>
        <taxon>Cytophagales</taxon>
        <taxon>Flectobacillaceae</taxon>
        <taxon>Pseudarcicella</taxon>
    </lineage>
</organism>
<dbReference type="Pfam" id="PF12708">
    <property type="entry name" value="Pect-lyase_RHGA_epim"/>
    <property type="match status" value="1"/>
</dbReference>
<dbReference type="CDD" id="cd19958">
    <property type="entry name" value="pyocin_knob"/>
    <property type="match status" value="1"/>
</dbReference>
<reference evidence="2 3" key="1">
    <citation type="submission" date="2016-10" db="EMBL/GenBank/DDBJ databases">
        <authorList>
            <person name="de Groot N.N."/>
        </authorList>
    </citation>
    <scope>NUCLEOTIDE SEQUENCE [LARGE SCALE GENOMIC DNA]</scope>
    <source>
        <strain evidence="3">E92,LMG 26720,CCM 7988</strain>
    </source>
</reference>
<dbReference type="STRING" id="1079859.SAMN04515674_101532"/>
<dbReference type="OrthoDB" id="241638at2"/>
<evidence type="ECO:0000259" key="1">
    <source>
        <dbReference type="Pfam" id="PF12708"/>
    </source>
</evidence>